<dbReference type="EMBL" id="CP138583">
    <property type="protein sequence ID" value="WPH00548.1"/>
    <property type="molecule type" value="Genomic_DNA"/>
</dbReference>
<keyword evidence="5" id="KW-1185">Reference proteome</keyword>
<name>A0AAQ3M5M0_9PEZI</name>
<protein>
    <recommendedName>
        <fullName evidence="3">NAD-dependent epimerase/dehydratase domain-containing protein</fullName>
    </recommendedName>
</protein>
<dbReference type="PANTHER" id="PTHR10366:SF564">
    <property type="entry name" value="STEROL-4-ALPHA-CARBOXYLATE 3-DEHYDROGENASE, DECARBOXYLATING"/>
    <property type="match status" value="1"/>
</dbReference>
<dbReference type="Gene3D" id="3.40.50.720">
    <property type="entry name" value="NAD(P)-binding Rossmann-like Domain"/>
    <property type="match status" value="1"/>
</dbReference>
<feature type="domain" description="NAD-dependent epimerase/dehydratase" evidence="3">
    <location>
        <begin position="6"/>
        <end position="213"/>
    </location>
</feature>
<dbReference type="PANTHER" id="PTHR10366">
    <property type="entry name" value="NAD DEPENDENT EPIMERASE/DEHYDRATASE"/>
    <property type="match status" value="1"/>
</dbReference>
<dbReference type="InterPro" id="IPR050425">
    <property type="entry name" value="NAD(P)_dehydrat-like"/>
</dbReference>
<keyword evidence="1" id="KW-0560">Oxidoreductase</keyword>
<dbReference type="SUPFAM" id="SSF51735">
    <property type="entry name" value="NAD(P)-binding Rossmann-fold domains"/>
    <property type="match status" value="1"/>
</dbReference>
<dbReference type="GO" id="GO:0016616">
    <property type="term" value="F:oxidoreductase activity, acting on the CH-OH group of donors, NAD or NADP as acceptor"/>
    <property type="evidence" value="ECO:0007669"/>
    <property type="project" value="TreeGrafter"/>
</dbReference>
<gene>
    <name evidence="4" type="ORF">R9X50_00337700</name>
</gene>
<dbReference type="Pfam" id="PF01370">
    <property type="entry name" value="Epimerase"/>
    <property type="match status" value="1"/>
</dbReference>
<organism evidence="4 5">
    <name type="scientific">Acrodontium crateriforme</name>
    <dbReference type="NCBI Taxonomy" id="150365"/>
    <lineage>
        <taxon>Eukaryota</taxon>
        <taxon>Fungi</taxon>
        <taxon>Dikarya</taxon>
        <taxon>Ascomycota</taxon>
        <taxon>Pezizomycotina</taxon>
        <taxon>Dothideomycetes</taxon>
        <taxon>Dothideomycetidae</taxon>
        <taxon>Mycosphaerellales</taxon>
        <taxon>Teratosphaeriaceae</taxon>
        <taxon>Acrodontium</taxon>
    </lineage>
</organism>
<evidence type="ECO:0000313" key="4">
    <source>
        <dbReference type="EMBL" id="WPH00548.1"/>
    </source>
</evidence>
<accession>A0AAQ3M5M0</accession>
<dbReference type="AlphaFoldDB" id="A0AAQ3M5M0"/>
<evidence type="ECO:0000259" key="3">
    <source>
        <dbReference type="Pfam" id="PF01370"/>
    </source>
</evidence>
<sequence length="342" mass="36201">MAGDLVLITGATGHLGFQVLKQALEQGYQIRAAVRSASKAKVVKDAVKDLNRDSQLDFVVVPDFLVPGAFDSAVQGVKYIIHVASPITSGIADTADHEELLIKPAVYGTLGVFESAAKSPSVKRIVITSSIVAIASVNEIFIEGTKGATITAESRTADVPGPYPGTMAAYAASKVAALNAAEKWIKENKPKFDVIHIHPSFIFGRDDLTTTVEGFTSGGTNGIPLTIALGKPAIEAGGYLITTVWDTARIHVDALNPSIPGNQSFISSNDGSGKWSDINDMVARHFPDQVKTGVFPNNAAPADRAVKVDVAKTEQTFGYKTSARLEEAVVSAIKHFLELTGQ</sequence>
<evidence type="ECO:0000256" key="2">
    <source>
        <dbReference type="ARBA" id="ARBA00023445"/>
    </source>
</evidence>
<evidence type="ECO:0000313" key="5">
    <source>
        <dbReference type="Proteomes" id="UP001303373"/>
    </source>
</evidence>
<dbReference type="InterPro" id="IPR001509">
    <property type="entry name" value="Epimerase_deHydtase"/>
</dbReference>
<reference evidence="4 5" key="1">
    <citation type="submission" date="2023-11" db="EMBL/GenBank/DDBJ databases">
        <title>An acidophilic fungus is an integral part of prey digestion in a carnivorous sundew plant.</title>
        <authorList>
            <person name="Tsai I.J."/>
        </authorList>
    </citation>
    <scope>NUCLEOTIDE SEQUENCE [LARGE SCALE GENOMIC DNA]</scope>
    <source>
        <strain evidence="4">169a</strain>
    </source>
</reference>
<dbReference type="InterPro" id="IPR036291">
    <property type="entry name" value="NAD(P)-bd_dom_sf"/>
</dbReference>
<dbReference type="Proteomes" id="UP001303373">
    <property type="component" value="Chromosome 4"/>
</dbReference>
<evidence type="ECO:0000256" key="1">
    <source>
        <dbReference type="ARBA" id="ARBA00023002"/>
    </source>
</evidence>
<proteinExistence type="inferred from homology"/>
<comment type="similarity">
    <text evidence="2">Belongs to the NAD(P)-dependent epimerase/dehydratase family. Dihydroflavonol-4-reductase subfamily.</text>
</comment>